<keyword evidence="3 4" id="KW-0620">Polyamine biosynthesis</keyword>
<dbReference type="FunFam" id="3.40.50.150:FF:000088">
    <property type="entry name" value="Polyamine aminopropyltransferase"/>
    <property type="match status" value="1"/>
</dbReference>
<dbReference type="RefSeq" id="WP_029721728.1">
    <property type="nucleotide sequence ID" value="NZ_JAJUIW010000016.1"/>
</dbReference>
<feature type="transmembrane region" description="Helical" evidence="4">
    <location>
        <begin position="186"/>
        <end position="207"/>
    </location>
</feature>
<reference evidence="7 8" key="1">
    <citation type="submission" date="2014-06" db="EMBL/GenBank/DDBJ databases">
        <title>Saccharopolyspora rectivirgula DSM-43113 Genome sequencing.</title>
        <authorList>
            <person name="Barrera C."/>
            <person name="Millon L."/>
            <person name="Rognon B."/>
            <person name="Zaugg C."/>
            <person name="Monod M."/>
        </authorList>
    </citation>
    <scope>NUCLEOTIDE SEQUENCE [LARGE SCALE GENOMIC DNA]</scope>
    <source>
        <strain evidence="7 8">DSM 43113</strain>
    </source>
</reference>
<dbReference type="OrthoDB" id="9793120at2"/>
<keyword evidence="8" id="KW-1185">Reference proteome</keyword>
<sequence>MTTGTADTDLSADQATRNRRPRGLIARTAVLTAVFVCAACGLVYELALVALGSYLIGDTIGQASIVVSLMVFAMGVGALVAKPLQRWAAASFVAVELLLAFLGGLSVLVLYAAFAWLSLYMPALIVTALVLGVLIGAEIPILMVLLQRIRKQDAGSAVADLFAADYVGGLVGGLAFPFLLLPLFGLIQGALVVGLLNAAAGIGLVFTVFRTELPGRGKLLLVAGTAVVGGTLGGAFLYADDFELTARQALYSHPVVHAERTPYQEIVLTESKSLGGNQDVRLFLNGDLQFSSVDEYRYHEAMVHPTMAGPREKVLVLGGGDGLALREVLRYPDVREVTLVELDPAVVQLARTDPKVSALNGHAFDDPRVRTVNADAFSWLRSNREKFDVVLVDMPDPDSTATAKLYSAEFYGLVRQAMAEGARLTVQSGSPFFAPKSFWTVEATMRSIGLDTVPYHVPVPSFGDWGFHLAQVSNGTAGSDAPPLRLPQDAPPLRFLDEATLQAAMVFPRDQGRIPGLVPSTLMHPVLLQYAQEEWKNY</sequence>
<keyword evidence="4" id="KW-0812">Transmembrane</keyword>
<dbReference type="HAMAP" id="MF_00198">
    <property type="entry name" value="Spermidine_synth"/>
    <property type="match status" value="1"/>
</dbReference>
<feature type="binding site" evidence="4">
    <location>
        <position position="341"/>
    </location>
    <ligand>
        <name>S-methyl-5'-thioadenosine</name>
        <dbReference type="ChEBI" id="CHEBI:17509"/>
    </ligand>
</feature>
<evidence type="ECO:0000256" key="5">
    <source>
        <dbReference type="PROSITE-ProRule" id="PRU00354"/>
    </source>
</evidence>
<evidence type="ECO:0000256" key="1">
    <source>
        <dbReference type="ARBA" id="ARBA00007867"/>
    </source>
</evidence>
<dbReference type="PANTHER" id="PTHR43317">
    <property type="entry name" value="THERMOSPERMINE SYNTHASE ACAULIS5"/>
    <property type="match status" value="1"/>
</dbReference>
<dbReference type="PROSITE" id="PS01330">
    <property type="entry name" value="PABS_1"/>
    <property type="match status" value="1"/>
</dbReference>
<feature type="binding site" evidence="4">
    <location>
        <position position="321"/>
    </location>
    <ligand>
        <name>spermidine</name>
        <dbReference type="ChEBI" id="CHEBI:57834"/>
    </ligand>
</feature>
<feature type="transmembrane region" description="Helical" evidence="4">
    <location>
        <begin position="93"/>
        <end position="117"/>
    </location>
</feature>
<feature type="transmembrane region" description="Helical" evidence="4">
    <location>
        <begin position="29"/>
        <end position="56"/>
    </location>
</feature>
<keyword evidence="4" id="KW-0745">Spermidine biosynthesis</keyword>
<dbReference type="Gene3D" id="3.40.50.150">
    <property type="entry name" value="Vaccinia Virus protein VP39"/>
    <property type="match status" value="1"/>
</dbReference>
<keyword evidence="4" id="KW-1133">Transmembrane helix</keyword>
<name>A0A073AVX2_9PSEU</name>
<comment type="catalytic activity">
    <reaction evidence="4">
        <text>S-adenosyl 3-(methylsulfanyl)propylamine + putrescine = S-methyl-5'-thioadenosine + spermidine + H(+)</text>
        <dbReference type="Rhea" id="RHEA:12721"/>
        <dbReference type="ChEBI" id="CHEBI:15378"/>
        <dbReference type="ChEBI" id="CHEBI:17509"/>
        <dbReference type="ChEBI" id="CHEBI:57443"/>
        <dbReference type="ChEBI" id="CHEBI:57834"/>
        <dbReference type="ChEBI" id="CHEBI:326268"/>
        <dbReference type="EC" id="2.5.1.16"/>
    </reaction>
</comment>
<dbReference type="AlphaFoldDB" id="A0A073AVX2"/>
<comment type="pathway">
    <text evidence="4">Amine and polyamine biosynthesis; spermidine biosynthesis; spermidine from putrescine: step 1/1.</text>
</comment>
<feature type="transmembrane region" description="Helical" evidence="4">
    <location>
        <begin position="158"/>
        <end position="180"/>
    </location>
</feature>
<dbReference type="InterPro" id="IPR030373">
    <property type="entry name" value="PABS_CS"/>
</dbReference>
<dbReference type="InterPro" id="IPR029063">
    <property type="entry name" value="SAM-dependent_MTases_sf"/>
</dbReference>
<dbReference type="InterPro" id="IPR036259">
    <property type="entry name" value="MFS_trans_sf"/>
</dbReference>
<keyword evidence="4" id="KW-0472">Membrane</keyword>
<keyword evidence="4" id="KW-1003">Cell membrane</keyword>
<evidence type="ECO:0000313" key="7">
    <source>
        <dbReference type="EMBL" id="KEI43496.1"/>
    </source>
</evidence>
<feature type="transmembrane region" description="Helical" evidence="4">
    <location>
        <begin position="123"/>
        <end position="146"/>
    </location>
</feature>
<feature type="active site" description="Proton acceptor" evidence="4 5">
    <location>
        <position position="393"/>
    </location>
</feature>
<dbReference type="UniPathway" id="UPA00248">
    <property type="reaction ID" value="UER00314"/>
</dbReference>
<dbReference type="STRING" id="28042.GU90_15735"/>
<comment type="similarity">
    <text evidence="1 4">Belongs to the spermidine/spermine synthase family.</text>
</comment>
<dbReference type="SUPFAM" id="SSF53335">
    <property type="entry name" value="S-adenosyl-L-methionine-dependent methyltransferases"/>
    <property type="match status" value="1"/>
</dbReference>
<protein>
    <recommendedName>
        <fullName evidence="4">Polyamine aminopropyltransferase</fullName>
    </recommendedName>
    <alternativeName>
        <fullName evidence="4">Putrescine aminopropyltransferase</fullName>
        <shortName evidence="4">PAPT</shortName>
    </alternativeName>
    <alternativeName>
        <fullName evidence="4">Spermidine synthase</fullName>
        <shortName evidence="4">SPDS</shortName>
        <shortName evidence="4">SPDSY</shortName>
        <ecNumber evidence="4">2.5.1.16</ecNumber>
    </alternativeName>
</protein>
<dbReference type="eggNOG" id="COG4262">
    <property type="taxonomic scope" value="Bacteria"/>
</dbReference>
<dbReference type="PROSITE" id="PS51006">
    <property type="entry name" value="PABS_2"/>
    <property type="match status" value="1"/>
</dbReference>
<accession>A0A073AVX2</accession>
<dbReference type="InterPro" id="IPR030374">
    <property type="entry name" value="PABS"/>
</dbReference>
<dbReference type="GO" id="GO:0005886">
    <property type="term" value="C:plasma membrane"/>
    <property type="evidence" value="ECO:0007669"/>
    <property type="project" value="UniProtKB-SubCell"/>
</dbReference>
<evidence type="ECO:0000313" key="8">
    <source>
        <dbReference type="Proteomes" id="UP000031419"/>
    </source>
</evidence>
<dbReference type="GO" id="GO:0004766">
    <property type="term" value="F:spermidine synthase activity"/>
    <property type="evidence" value="ECO:0007669"/>
    <property type="project" value="UniProtKB-UniRule"/>
</dbReference>
<feature type="binding site" evidence="4">
    <location>
        <position position="299"/>
    </location>
    <ligand>
        <name>spermidine</name>
        <dbReference type="ChEBI" id="CHEBI:57834"/>
    </ligand>
</feature>
<evidence type="ECO:0000256" key="2">
    <source>
        <dbReference type="ARBA" id="ARBA00022679"/>
    </source>
</evidence>
<proteinExistence type="inferred from homology"/>
<evidence type="ECO:0000256" key="3">
    <source>
        <dbReference type="ARBA" id="ARBA00023115"/>
    </source>
</evidence>
<dbReference type="EMBL" id="JNVU01000038">
    <property type="protein sequence ID" value="KEI43496.1"/>
    <property type="molecule type" value="Genomic_DNA"/>
</dbReference>
<comment type="caution">
    <text evidence="4">Lacks conserved residue(s) required for the propagation of feature annotation.</text>
</comment>
<evidence type="ECO:0000259" key="6">
    <source>
        <dbReference type="PROSITE" id="PS51006"/>
    </source>
</evidence>
<comment type="function">
    <text evidence="4">Catalyzes the irreversible transfer of a propylamine group from the amino donor S-adenosylmethioninamine (decarboxy-AdoMet) to putrescine (1,4-diaminobutane) to yield spermidine.</text>
</comment>
<dbReference type="PANTHER" id="PTHR43317:SF1">
    <property type="entry name" value="THERMOSPERMINE SYNTHASE ACAULIS5"/>
    <property type="match status" value="1"/>
</dbReference>
<dbReference type="SUPFAM" id="SSF103473">
    <property type="entry name" value="MFS general substrate transporter"/>
    <property type="match status" value="1"/>
</dbReference>
<dbReference type="NCBIfam" id="NF002956">
    <property type="entry name" value="PRK03612.1"/>
    <property type="match status" value="1"/>
</dbReference>
<comment type="subunit">
    <text evidence="4">Homodimer or homotetramer.</text>
</comment>
<dbReference type="InterPro" id="IPR001045">
    <property type="entry name" value="Spermi_synthase"/>
</dbReference>
<gene>
    <name evidence="4" type="primary">speE</name>
    <name evidence="7" type="ORF">GU90_15735</name>
</gene>
<keyword evidence="2 4" id="KW-0808">Transferase</keyword>
<feature type="binding site" evidence="4">
    <location>
        <position position="264"/>
    </location>
    <ligand>
        <name>S-methyl-5'-thioadenosine</name>
        <dbReference type="ChEBI" id="CHEBI:17509"/>
    </ligand>
</feature>
<comment type="subcellular location">
    <subcellularLocation>
        <location evidence="4">Cell membrane</location>
        <topology evidence="4">Multi-pass membrane protein</topology>
    </subcellularLocation>
</comment>
<dbReference type="Proteomes" id="UP000031419">
    <property type="component" value="Unassembled WGS sequence"/>
</dbReference>
<organism evidence="7 8">
    <name type="scientific">Saccharopolyspora rectivirgula</name>
    <dbReference type="NCBI Taxonomy" id="28042"/>
    <lineage>
        <taxon>Bacteria</taxon>
        <taxon>Bacillati</taxon>
        <taxon>Actinomycetota</taxon>
        <taxon>Actinomycetes</taxon>
        <taxon>Pseudonocardiales</taxon>
        <taxon>Pseudonocardiaceae</taxon>
        <taxon>Saccharopolyspora</taxon>
    </lineage>
</organism>
<feature type="binding site" evidence="4">
    <location>
        <begin position="375"/>
        <end position="376"/>
    </location>
    <ligand>
        <name>S-methyl-5'-thioadenosine</name>
        <dbReference type="ChEBI" id="CHEBI:17509"/>
    </ligand>
</feature>
<dbReference type="GO" id="GO:0008295">
    <property type="term" value="P:spermidine biosynthetic process"/>
    <property type="evidence" value="ECO:0007669"/>
    <property type="project" value="UniProtKB-UniRule"/>
</dbReference>
<evidence type="ECO:0000256" key="4">
    <source>
        <dbReference type="HAMAP-Rule" id="MF_00198"/>
    </source>
</evidence>
<feature type="transmembrane region" description="Helical" evidence="4">
    <location>
        <begin position="62"/>
        <end position="81"/>
    </location>
</feature>
<dbReference type="EC" id="2.5.1.16" evidence="4"/>
<comment type="caution">
    <text evidence="7">The sequence shown here is derived from an EMBL/GenBank/DDBJ whole genome shotgun (WGS) entry which is preliminary data.</text>
</comment>
<dbReference type="Pfam" id="PF01564">
    <property type="entry name" value="Spermine_synth"/>
    <property type="match status" value="1"/>
</dbReference>
<dbReference type="GO" id="GO:0010487">
    <property type="term" value="F:thermospermine synthase activity"/>
    <property type="evidence" value="ECO:0007669"/>
    <property type="project" value="UniProtKB-ARBA"/>
</dbReference>
<feature type="transmembrane region" description="Helical" evidence="4">
    <location>
        <begin position="219"/>
        <end position="239"/>
    </location>
</feature>
<dbReference type="CDD" id="cd02440">
    <property type="entry name" value="AdoMet_MTases"/>
    <property type="match status" value="1"/>
</dbReference>
<feature type="domain" description="PABS" evidence="6">
    <location>
        <begin position="236"/>
        <end position="472"/>
    </location>
</feature>